<dbReference type="GO" id="GO:0016780">
    <property type="term" value="F:phosphotransferase activity, for other substituted phosphate groups"/>
    <property type="evidence" value="ECO:0007669"/>
    <property type="project" value="InterPro"/>
</dbReference>
<feature type="transmembrane region" description="Helical" evidence="8">
    <location>
        <begin position="115"/>
        <end position="132"/>
    </location>
</feature>
<keyword evidence="5 8" id="KW-1133">Transmembrane helix</keyword>
<feature type="transmembrane region" description="Helical" evidence="8">
    <location>
        <begin position="55"/>
        <end position="74"/>
    </location>
</feature>
<feature type="transmembrane region" description="Helical" evidence="8">
    <location>
        <begin position="222"/>
        <end position="242"/>
    </location>
</feature>
<keyword evidence="7" id="KW-0460">Magnesium</keyword>
<geneLocation type="plasmid" evidence="10">
    <name>pfdu301a</name>
</geneLocation>
<feature type="transmembrane region" description="Helical" evidence="8">
    <location>
        <begin position="301"/>
        <end position="321"/>
    </location>
</feature>
<comment type="cofactor">
    <cofactor evidence="7">
        <name>Mg(2+)</name>
        <dbReference type="ChEBI" id="CHEBI:18420"/>
    </cofactor>
</comment>
<evidence type="ECO:0000256" key="7">
    <source>
        <dbReference type="PIRSR" id="PIRSR600715-1"/>
    </source>
</evidence>
<evidence type="ECO:0000256" key="3">
    <source>
        <dbReference type="ARBA" id="ARBA00022679"/>
    </source>
</evidence>
<dbReference type="PANTHER" id="PTHR22926:SF3">
    <property type="entry name" value="UNDECAPRENYL-PHOSPHATE ALPHA-N-ACETYLGLUCOSAMINYL 1-PHOSPHATE TRANSFERASE"/>
    <property type="match status" value="1"/>
</dbReference>
<dbReference type="PANTHER" id="PTHR22926">
    <property type="entry name" value="PHOSPHO-N-ACETYLMURAMOYL-PENTAPEPTIDE-TRANSFERASE"/>
    <property type="match status" value="1"/>
</dbReference>
<evidence type="ECO:0000256" key="6">
    <source>
        <dbReference type="ARBA" id="ARBA00023136"/>
    </source>
</evidence>
<feature type="transmembrane region" description="Helical" evidence="8">
    <location>
        <begin position="198"/>
        <end position="215"/>
    </location>
</feature>
<feature type="transmembrane region" description="Helical" evidence="8">
    <location>
        <begin position="327"/>
        <end position="348"/>
    </location>
</feature>
<evidence type="ECO:0000313" key="10">
    <source>
        <dbReference type="Proteomes" id="UP000501076"/>
    </source>
</evidence>
<sequence>MKMIEVLKTTDFIPYVSIFIIALFLSLATTPLAIKIGLKFKIIDVPDKRKVHKGIMPRSGGIAVFLTFFISYILLEYLYDPFTNPIFAHFFVCCAMIFGLGLMDDKFNLPAKTKFAVQTLIAIYFAINVYSVKVIHLPFLDNPLHLGLFAIPFTVLWIVGITNAFNLIDGLDGLASGVAGISSLTFFVVSLFLGNPSAAFLSLILSGALFGFLFFNSHPAKVFLGDSGSLFIGFFMAAISVWELKQIAVISFITPILIFFIPISDTLYAIVRRKIKKEPIFQPDKFHLHHRLLSLGFSHRTTVWIIYLFCIFFALGAFASVKLAVEFSLFLLVFYLVFFQLFASKIGMFPSLRKKKTKEAK</sequence>
<dbReference type="GO" id="GO:0046872">
    <property type="term" value="F:metal ion binding"/>
    <property type="evidence" value="ECO:0007669"/>
    <property type="project" value="UniProtKB-KW"/>
</dbReference>
<feature type="transmembrane region" description="Helical" evidence="8">
    <location>
        <begin position="248"/>
        <end position="271"/>
    </location>
</feature>
<keyword evidence="2" id="KW-1003">Cell membrane</keyword>
<feature type="transmembrane region" description="Helical" evidence="8">
    <location>
        <begin position="86"/>
        <end position="103"/>
    </location>
</feature>
<dbReference type="PROSITE" id="PS01348">
    <property type="entry name" value="MRAY_2"/>
    <property type="match status" value="1"/>
</dbReference>
<dbReference type="AlphaFoldDB" id="A0A6M6E372"/>
<feature type="transmembrane region" description="Helical" evidence="8">
    <location>
        <begin position="173"/>
        <end position="192"/>
    </location>
</feature>
<keyword evidence="4 8" id="KW-0812">Transmembrane</keyword>
<dbReference type="Proteomes" id="UP000501076">
    <property type="component" value="Plasmid pFDU301A"/>
</dbReference>
<keyword evidence="3 9" id="KW-0808">Transferase</keyword>
<dbReference type="CDD" id="cd06853">
    <property type="entry name" value="GT_WecA_like"/>
    <property type="match status" value="1"/>
</dbReference>
<dbReference type="InterPro" id="IPR018480">
    <property type="entry name" value="PNAcMuramoyl-5peptid_Trfase_CS"/>
</dbReference>
<keyword evidence="7" id="KW-0479">Metal-binding</keyword>
<gene>
    <name evidence="9" type="ORF">FDZ14_29150</name>
</gene>
<feature type="transmembrane region" description="Helical" evidence="8">
    <location>
        <begin position="144"/>
        <end position="166"/>
    </location>
</feature>
<feature type="binding site" evidence="7">
    <location>
        <position position="166"/>
    </location>
    <ligand>
        <name>Mg(2+)</name>
        <dbReference type="ChEBI" id="CHEBI:18420"/>
    </ligand>
</feature>
<evidence type="ECO:0000256" key="8">
    <source>
        <dbReference type="SAM" id="Phobius"/>
    </source>
</evidence>
<organism evidence="9 10">
    <name type="scientific">Priestia megaterium</name>
    <name type="common">Bacillus megaterium</name>
    <dbReference type="NCBI Taxonomy" id="1404"/>
    <lineage>
        <taxon>Bacteria</taxon>
        <taxon>Bacillati</taxon>
        <taxon>Bacillota</taxon>
        <taxon>Bacilli</taxon>
        <taxon>Bacillales</taxon>
        <taxon>Bacillaceae</taxon>
        <taxon>Priestia</taxon>
    </lineage>
</organism>
<evidence type="ECO:0000313" key="9">
    <source>
        <dbReference type="EMBL" id="QJX80166.1"/>
    </source>
</evidence>
<proteinExistence type="predicted"/>
<dbReference type="InterPro" id="IPR000715">
    <property type="entry name" value="Glycosyl_transferase_4"/>
</dbReference>
<dbReference type="GO" id="GO:0005886">
    <property type="term" value="C:plasma membrane"/>
    <property type="evidence" value="ECO:0007669"/>
    <property type="project" value="UniProtKB-SubCell"/>
</dbReference>
<keyword evidence="9" id="KW-0614">Plasmid</keyword>
<name>A0A6M6E372_PRIMG</name>
<evidence type="ECO:0000256" key="1">
    <source>
        <dbReference type="ARBA" id="ARBA00004651"/>
    </source>
</evidence>
<protein>
    <submittedName>
        <fullName evidence="9">Undecaprenyl/decaprenyl-phosphate alpha-N-acetylglucosaminyl 1-phosphate transferase</fullName>
    </submittedName>
</protein>
<dbReference type="EMBL" id="CP045273">
    <property type="protein sequence ID" value="QJX80166.1"/>
    <property type="molecule type" value="Genomic_DNA"/>
</dbReference>
<evidence type="ECO:0000256" key="4">
    <source>
        <dbReference type="ARBA" id="ARBA00022692"/>
    </source>
</evidence>
<evidence type="ECO:0000256" key="2">
    <source>
        <dbReference type="ARBA" id="ARBA00022475"/>
    </source>
</evidence>
<accession>A0A6M6E372</accession>
<keyword evidence="6 8" id="KW-0472">Membrane</keyword>
<comment type="subcellular location">
    <subcellularLocation>
        <location evidence="1">Cell membrane</location>
        <topology evidence="1">Multi-pass membrane protein</topology>
    </subcellularLocation>
</comment>
<dbReference type="GO" id="GO:0071555">
    <property type="term" value="P:cell wall organization"/>
    <property type="evidence" value="ECO:0007669"/>
    <property type="project" value="TreeGrafter"/>
</dbReference>
<dbReference type="GO" id="GO:0009103">
    <property type="term" value="P:lipopolysaccharide biosynthetic process"/>
    <property type="evidence" value="ECO:0007669"/>
    <property type="project" value="TreeGrafter"/>
</dbReference>
<evidence type="ECO:0000256" key="5">
    <source>
        <dbReference type="ARBA" id="ARBA00022989"/>
    </source>
</evidence>
<feature type="transmembrane region" description="Helical" evidence="8">
    <location>
        <begin position="12"/>
        <end position="34"/>
    </location>
</feature>
<feature type="binding site" evidence="7">
    <location>
        <position position="226"/>
    </location>
    <ligand>
        <name>Mg(2+)</name>
        <dbReference type="ChEBI" id="CHEBI:18420"/>
    </ligand>
</feature>
<reference evidence="9 10" key="1">
    <citation type="submission" date="2019-10" db="EMBL/GenBank/DDBJ databases">
        <title>Complete genome sequences for adaption low water activity.</title>
        <authorList>
            <person name="Zhao L."/>
            <person name="Zhong J."/>
        </authorList>
    </citation>
    <scope>NUCLEOTIDE SEQUENCE [LARGE SCALE GENOMIC DNA]</scope>
    <source>
        <strain evidence="9 10">FDU301</strain>
        <plasmid evidence="10">pfdu301a</plasmid>
    </source>
</reference>
<dbReference type="Pfam" id="PF00953">
    <property type="entry name" value="Glycos_transf_4"/>
    <property type="match status" value="1"/>
</dbReference>
<dbReference type="GO" id="GO:0044038">
    <property type="term" value="P:cell wall macromolecule biosynthetic process"/>
    <property type="evidence" value="ECO:0007669"/>
    <property type="project" value="TreeGrafter"/>
</dbReference>